<sequence length="101" mass="11079">MTTEVTVRDNPDHSRLEAVLADGRVAGYAHYRAGRPAYVFDHTVVEDEFEGQGIGGRLAEGVVAHAREEGLRVDPTCSFLRVHFARHPDTHDVLAEGVELG</sequence>
<dbReference type="GO" id="GO:0016747">
    <property type="term" value="F:acyltransferase activity, transferring groups other than amino-acyl groups"/>
    <property type="evidence" value="ECO:0007669"/>
    <property type="project" value="InterPro"/>
</dbReference>
<dbReference type="PROSITE" id="PS51729">
    <property type="entry name" value="GNAT_YJDJ"/>
    <property type="match status" value="1"/>
</dbReference>
<dbReference type="PANTHER" id="PTHR31435">
    <property type="entry name" value="PROTEIN NATD1"/>
    <property type="match status" value="1"/>
</dbReference>
<evidence type="ECO:0000313" key="3">
    <source>
        <dbReference type="EMBL" id="CAA9336808.1"/>
    </source>
</evidence>
<dbReference type="InterPro" id="IPR031165">
    <property type="entry name" value="GNAT_YJDJ"/>
</dbReference>
<dbReference type="AlphaFoldDB" id="A0A6J4LNV4"/>
<dbReference type="Pfam" id="PF14542">
    <property type="entry name" value="Acetyltransf_CG"/>
    <property type="match status" value="1"/>
</dbReference>
<dbReference type="SUPFAM" id="SSF55729">
    <property type="entry name" value="Acyl-CoA N-acyltransferases (Nat)"/>
    <property type="match status" value="1"/>
</dbReference>
<protein>
    <submittedName>
        <fullName evidence="3">Uncharacterized protein</fullName>
    </submittedName>
</protein>
<dbReference type="PANTHER" id="PTHR31435:SF10">
    <property type="entry name" value="BSR4717 PROTEIN"/>
    <property type="match status" value="1"/>
</dbReference>
<dbReference type="InterPro" id="IPR016181">
    <property type="entry name" value="Acyl_CoA_acyltransferase"/>
</dbReference>
<feature type="domain" description="N-acetyltransferase" evidence="2">
    <location>
        <begin position="8"/>
        <end position="95"/>
    </location>
</feature>
<feature type="domain" description="N-acetyltransferase" evidence="1">
    <location>
        <begin position="1"/>
        <end position="101"/>
    </location>
</feature>
<dbReference type="PROSITE" id="PS51186">
    <property type="entry name" value="GNAT"/>
    <property type="match status" value="1"/>
</dbReference>
<accession>A0A6J4LNV4</accession>
<proteinExistence type="predicted"/>
<reference evidence="3" key="1">
    <citation type="submission" date="2020-02" db="EMBL/GenBank/DDBJ databases">
        <authorList>
            <person name="Meier V. D."/>
        </authorList>
    </citation>
    <scope>NUCLEOTIDE SEQUENCE</scope>
    <source>
        <strain evidence="3">AVDCRST_MAG24</strain>
    </source>
</reference>
<dbReference type="InterPro" id="IPR000182">
    <property type="entry name" value="GNAT_dom"/>
</dbReference>
<dbReference type="Gene3D" id="3.40.630.30">
    <property type="match status" value="1"/>
</dbReference>
<dbReference type="EMBL" id="CADCUF010000166">
    <property type="protein sequence ID" value="CAA9336808.1"/>
    <property type="molecule type" value="Genomic_DNA"/>
</dbReference>
<organism evidence="3">
    <name type="scientific">uncultured Nocardioidaceae bacterium</name>
    <dbReference type="NCBI Taxonomy" id="253824"/>
    <lineage>
        <taxon>Bacteria</taxon>
        <taxon>Bacillati</taxon>
        <taxon>Actinomycetota</taxon>
        <taxon>Actinomycetes</taxon>
        <taxon>Propionibacteriales</taxon>
        <taxon>Nocardioidaceae</taxon>
        <taxon>environmental samples</taxon>
    </lineage>
</organism>
<name>A0A6J4LNV4_9ACTN</name>
<gene>
    <name evidence="3" type="ORF">AVDCRST_MAG24-1078</name>
</gene>
<evidence type="ECO:0000259" key="1">
    <source>
        <dbReference type="PROSITE" id="PS51186"/>
    </source>
</evidence>
<evidence type="ECO:0000259" key="2">
    <source>
        <dbReference type="PROSITE" id="PS51729"/>
    </source>
</evidence>
<dbReference type="CDD" id="cd04301">
    <property type="entry name" value="NAT_SF"/>
    <property type="match status" value="1"/>
</dbReference>
<dbReference type="InterPro" id="IPR045057">
    <property type="entry name" value="Gcn5-rel_NAT"/>
</dbReference>